<comment type="caution">
    <text evidence="2">The sequence shown here is derived from an EMBL/GenBank/DDBJ whole genome shotgun (WGS) entry which is preliminary data.</text>
</comment>
<reference evidence="2" key="1">
    <citation type="submission" date="2023-07" db="EMBL/GenBank/DDBJ databases">
        <title>Sorghum-associated microbial communities from plants grown in Nebraska, USA.</title>
        <authorList>
            <person name="Schachtman D."/>
        </authorList>
    </citation>
    <scope>NUCLEOTIDE SEQUENCE</scope>
    <source>
        <strain evidence="2">DS1061</strain>
    </source>
</reference>
<protein>
    <submittedName>
        <fullName evidence="2">Uncharacterized protein</fullName>
    </submittedName>
</protein>
<accession>A0AB73I451</accession>
<evidence type="ECO:0000256" key="1">
    <source>
        <dbReference type="SAM" id="MobiDB-lite"/>
    </source>
</evidence>
<dbReference type="EMBL" id="JAURTK010000001">
    <property type="protein sequence ID" value="MDP9644740.1"/>
    <property type="molecule type" value="Genomic_DNA"/>
</dbReference>
<evidence type="ECO:0000313" key="3">
    <source>
        <dbReference type="Proteomes" id="UP001229486"/>
    </source>
</evidence>
<organism evidence="2 3">
    <name type="scientific">Paraburkholderia caledonica</name>
    <dbReference type="NCBI Taxonomy" id="134536"/>
    <lineage>
        <taxon>Bacteria</taxon>
        <taxon>Pseudomonadati</taxon>
        <taxon>Pseudomonadota</taxon>
        <taxon>Betaproteobacteria</taxon>
        <taxon>Burkholderiales</taxon>
        <taxon>Burkholderiaceae</taxon>
        <taxon>Paraburkholderia</taxon>
    </lineage>
</organism>
<proteinExistence type="predicted"/>
<sequence length="75" mass="7979">MAFVLETACACAMGKPVRKIVKISAPARLLIVGIGSKFTNSRFAALPTKPKNRQRVRKEQRTGGAGCAAPATQTH</sequence>
<gene>
    <name evidence="2" type="ORF">J2793_000162</name>
</gene>
<feature type="region of interest" description="Disordered" evidence="1">
    <location>
        <begin position="49"/>
        <end position="75"/>
    </location>
</feature>
<dbReference type="RefSeq" id="WP_392392432.1">
    <property type="nucleotide sequence ID" value="NZ_JAURTK010000001.1"/>
</dbReference>
<dbReference type="AlphaFoldDB" id="A0AB73I451"/>
<dbReference type="Proteomes" id="UP001229486">
    <property type="component" value="Unassembled WGS sequence"/>
</dbReference>
<name>A0AB73I451_9BURK</name>
<evidence type="ECO:0000313" key="2">
    <source>
        <dbReference type="EMBL" id="MDP9644740.1"/>
    </source>
</evidence>